<sequence length="123" mass="13640">MAPSNGCYSSSLSEVEDESQKPGDVNNELWDIEEEKEGNKGDEEGRENEEDNMDKGDNRDKEDLKESEQRFSDVPFEDEGKCIPNNLSGGAMTKDIADPDEHVFYGDHDDALASPQATQHGDS</sequence>
<name>A0A8I2YBX7_9AGAM</name>
<feature type="compositionally biased region" description="Polar residues" evidence="1">
    <location>
        <begin position="1"/>
        <end position="13"/>
    </location>
</feature>
<reference evidence="2" key="1">
    <citation type="submission" date="2021-03" db="EMBL/GenBank/DDBJ databases">
        <title>Evolutionary innovations through gain and loss of genes in the ectomycorrhizal Boletales.</title>
        <authorList>
            <person name="Wu G."/>
            <person name="Miyauchi S."/>
            <person name="Morin E."/>
            <person name="Yang Z.-L."/>
            <person name="Xu J."/>
            <person name="Martin F.M."/>
        </authorList>
    </citation>
    <scope>NUCLEOTIDE SEQUENCE</scope>
    <source>
        <strain evidence="2">BR01</strain>
    </source>
</reference>
<proteinExistence type="predicted"/>
<gene>
    <name evidence="2" type="ORF">JVT61DRAFT_1516</name>
</gene>
<feature type="compositionally biased region" description="Basic and acidic residues" evidence="1">
    <location>
        <begin position="95"/>
        <end position="111"/>
    </location>
</feature>
<feature type="region of interest" description="Disordered" evidence="1">
    <location>
        <begin position="1"/>
        <end position="123"/>
    </location>
</feature>
<evidence type="ECO:0000313" key="2">
    <source>
        <dbReference type="EMBL" id="KAG6369072.1"/>
    </source>
</evidence>
<protein>
    <submittedName>
        <fullName evidence="2">Uncharacterized protein</fullName>
    </submittedName>
</protein>
<evidence type="ECO:0000256" key="1">
    <source>
        <dbReference type="SAM" id="MobiDB-lite"/>
    </source>
</evidence>
<organism evidence="2 3">
    <name type="scientific">Boletus reticuloceps</name>
    <dbReference type="NCBI Taxonomy" id="495285"/>
    <lineage>
        <taxon>Eukaryota</taxon>
        <taxon>Fungi</taxon>
        <taxon>Dikarya</taxon>
        <taxon>Basidiomycota</taxon>
        <taxon>Agaricomycotina</taxon>
        <taxon>Agaricomycetes</taxon>
        <taxon>Agaricomycetidae</taxon>
        <taxon>Boletales</taxon>
        <taxon>Boletineae</taxon>
        <taxon>Boletaceae</taxon>
        <taxon>Boletoideae</taxon>
        <taxon>Boletus</taxon>
    </lineage>
</organism>
<keyword evidence="3" id="KW-1185">Reference proteome</keyword>
<dbReference type="AlphaFoldDB" id="A0A8I2YBX7"/>
<dbReference type="Proteomes" id="UP000683000">
    <property type="component" value="Unassembled WGS sequence"/>
</dbReference>
<accession>A0A8I2YBX7</accession>
<comment type="caution">
    <text evidence="2">The sequence shown here is derived from an EMBL/GenBank/DDBJ whole genome shotgun (WGS) entry which is preliminary data.</text>
</comment>
<feature type="compositionally biased region" description="Basic and acidic residues" evidence="1">
    <location>
        <begin position="53"/>
        <end position="71"/>
    </location>
</feature>
<dbReference type="EMBL" id="JAGFBS010000109">
    <property type="protein sequence ID" value="KAG6369072.1"/>
    <property type="molecule type" value="Genomic_DNA"/>
</dbReference>
<evidence type="ECO:0000313" key="3">
    <source>
        <dbReference type="Proteomes" id="UP000683000"/>
    </source>
</evidence>